<reference evidence="3" key="2">
    <citation type="submission" date="2015-01" db="EMBL/GenBank/DDBJ databases">
        <title>Evolutionary Origins and Diversification of the Mycorrhizal Mutualists.</title>
        <authorList>
            <consortium name="DOE Joint Genome Institute"/>
            <consortium name="Mycorrhizal Genomics Consortium"/>
            <person name="Kohler A."/>
            <person name="Kuo A."/>
            <person name="Nagy L.G."/>
            <person name="Floudas D."/>
            <person name="Copeland A."/>
            <person name="Barry K.W."/>
            <person name="Cichocki N."/>
            <person name="Veneault-Fourrey C."/>
            <person name="LaButti K."/>
            <person name="Lindquist E.A."/>
            <person name="Lipzen A."/>
            <person name="Lundell T."/>
            <person name="Morin E."/>
            <person name="Murat C."/>
            <person name="Riley R."/>
            <person name="Ohm R."/>
            <person name="Sun H."/>
            <person name="Tunlid A."/>
            <person name="Henrissat B."/>
            <person name="Grigoriev I.V."/>
            <person name="Hibbett D.S."/>
            <person name="Martin F."/>
        </authorList>
    </citation>
    <scope>NUCLEOTIDE SEQUENCE [LARGE SCALE GENOMIC DNA]</scope>
    <source>
        <strain evidence="3">441</strain>
    </source>
</reference>
<dbReference type="HOGENOM" id="CLU_2347542_0_0_1"/>
<evidence type="ECO:0000313" key="2">
    <source>
        <dbReference type="EMBL" id="KIK28829.1"/>
    </source>
</evidence>
<name>A0A0C9ZRW4_9AGAM</name>
<gene>
    <name evidence="2" type="ORF">PISMIDRAFT_673058</name>
</gene>
<accession>A0A0C9ZRW4</accession>
<dbReference type="EMBL" id="KN833691">
    <property type="protein sequence ID" value="KIK28829.1"/>
    <property type="molecule type" value="Genomic_DNA"/>
</dbReference>
<keyword evidence="3" id="KW-1185">Reference proteome</keyword>
<evidence type="ECO:0000313" key="3">
    <source>
        <dbReference type="Proteomes" id="UP000054018"/>
    </source>
</evidence>
<sequence length="97" mass="10821">MIRGCCATDGLPLEIRRRLVGYEAKVPWHENNQQSDKPVKFTLEGEHLPIGHSSHIESKSLGPGVKKSIINAKDRKPPAMSPRPLSAPQRIYPSTRL</sequence>
<organism evidence="2 3">
    <name type="scientific">Pisolithus microcarpus 441</name>
    <dbReference type="NCBI Taxonomy" id="765257"/>
    <lineage>
        <taxon>Eukaryota</taxon>
        <taxon>Fungi</taxon>
        <taxon>Dikarya</taxon>
        <taxon>Basidiomycota</taxon>
        <taxon>Agaricomycotina</taxon>
        <taxon>Agaricomycetes</taxon>
        <taxon>Agaricomycetidae</taxon>
        <taxon>Boletales</taxon>
        <taxon>Sclerodermatineae</taxon>
        <taxon>Pisolithaceae</taxon>
        <taxon>Pisolithus</taxon>
    </lineage>
</organism>
<proteinExistence type="predicted"/>
<protein>
    <submittedName>
        <fullName evidence="2">Uncharacterized protein</fullName>
    </submittedName>
</protein>
<evidence type="ECO:0000256" key="1">
    <source>
        <dbReference type="SAM" id="MobiDB-lite"/>
    </source>
</evidence>
<dbReference type="AlphaFoldDB" id="A0A0C9ZRW4"/>
<feature type="region of interest" description="Disordered" evidence="1">
    <location>
        <begin position="72"/>
        <end position="97"/>
    </location>
</feature>
<dbReference type="Proteomes" id="UP000054018">
    <property type="component" value="Unassembled WGS sequence"/>
</dbReference>
<reference evidence="2 3" key="1">
    <citation type="submission" date="2014-04" db="EMBL/GenBank/DDBJ databases">
        <authorList>
            <consortium name="DOE Joint Genome Institute"/>
            <person name="Kuo A."/>
            <person name="Kohler A."/>
            <person name="Costa M.D."/>
            <person name="Nagy L.G."/>
            <person name="Floudas D."/>
            <person name="Copeland A."/>
            <person name="Barry K.W."/>
            <person name="Cichocki N."/>
            <person name="Veneault-Fourrey C."/>
            <person name="LaButti K."/>
            <person name="Lindquist E.A."/>
            <person name="Lipzen A."/>
            <person name="Lundell T."/>
            <person name="Morin E."/>
            <person name="Murat C."/>
            <person name="Sun H."/>
            <person name="Tunlid A."/>
            <person name="Henrissat B."/>
            <person name="Grigoriev I.V."/>
            <person name="Hibbett D.S."/>
            <person name="Martin F."/>
            <person name="Nordberg H.P."/>
            <person name="Cantor M.N."/>
            <person name="Hua S.X."/>
        </authorList>
    </citation>
    <scope>NUCLEOTIDE SEQUENCE [LARGE SCALE GENOMIC DNA]</scope>
    <source>
        <strain evidence="2 3">441</strain>
    </source>
</reference>